<evidence type="ECO:0000256" key="1">
    <source>
        <dbReference type="ARBA" id="ARBA00001968"/>
    </source>
</evidence>
<dbReference type="Gene3D" id="3.30.470.30">
    <property type="entry name" value="DNA ligase/mRNA capping enzyme"/>
    <property type="match status" value="1"/>
</dbReference>
<comment type="cofactor">
    <cofactor evidence="1">
        <name>a divalent metal cation</name>
        <dbReference type="ChEBI" id="CHEBI:60240"/>
    </cofactor>
</comment>
<proteinExistence type="predicted"/>
<dbReference type="GO" id="GO:0006281">
    <property type="term" value="P:DNA repair"/>
    <property type="evidence" value="ECO:0007669"/>
    <property type="project" value="UniProtKB-KW"/>
</dbReference>
<dbReference type="EMBL" id="UOFP01000147">
    <property type="protein sequence ID" value="VAW86583.1"/>
    <property type="molecule type" value="Genomic_DNA"/>
</dbReference>
<evidence type="ECO:0000256" key="3">
    <source>
        <dbReference type="ARBA" id="ARBA00022705"/>
    </source>
</evidence>
<dbReference type="PROSITE" id="PS50160">
    <property type="entry name" value="DNA_LIGASE_A3"/>
    <property type="match status" value="1"/>
</dbReference>
<dbReference type="CDD" id="cd07896">
    <property type="entry name" value="Adenylation_kDNA_ligase_like"/>
    <property type="match status" value="1"/>
</dbReference>
<dbReference type="AlphaFoldDB" id="A0A3B0ZEH5"/>
<protein>
    <submittedName>
        <fullName evidence="7">DNA ligase (ATP)</fullName>
        <ecNumber evidence="7">6.5.1.1</ecNumber>
    </submittedName>
</protein>
<dbReference type="Gene3D" id="3.30.1490.70">
    <property type="match status" value="1"/>
</dbReference>
<dbReference type="SUPFAM" id="SSF50249">
    <property type="entry name" value="Nucleic acid-binding proteins"/>
    <property type="match status" value="1"/>
</dbReference>
<evidence type="ECO:0000256" key="2">
    <source>
        <dbReference type="ARBA" id="ARBA00022598"/>
    </source>
</evidence>
<dbReference type="GO" id="GO:0006260">
    <property type="term" value="P:DNA replication"/>
    <property type="evidence" value="ECO:0007669"/>
    <property type="project" value="UniProtKB-KW"/>
</dbReference>
<dbReference type="InterPro" id="IPR012310">
    <property type="entry name" value="DNA_ligase_ATP-dep_cent"/>
</dbReference>
<evidence type="ECO:0000256" key="5">
    <source>
        <dbReference type="ARBA" id="ARBA00023204"/>
    </source>
</evidence>
<dbReference type="PANTHER" id="PTHR47810:SF1">
    <property type="entry name" value="DNA LIGASE B"/>
    <property type="match status" value="1"/>
</dbReference>
<accession>A0A3B0ZEH5</accession>
<evidence type="ECO:0000256" key="4">
    <source>
        <dbReference type="ARBA" id="ARBA00022763"/>
    </source>
</evidence>
<dbReference type="InterPro" id="IPR012340">
    <property type="entry name" value="NA-bd_OB-fold"/>
</dbReference>
<dbReference type="GO" id="GO:0003910">
    <property type="term" value="F:DNA ligase (ATP) activity"/>
    <property type="evidence" value="ECO:0007669"/>
    <property type="project" value="UniProtKB-EC"/>
</dbReference>
<dbReference type="PANTHER" id="PTHR47810">
    <property type="entry name" value="DNA LIGASE"/>
    <property type="match status" value="1"/>
</dbReference>
<dbReference type="EC" id="6.5.1.1" evidence="7"/>
<sequence>MKHHLFSRLIWLLIATFSYSHPLHAAEPPPLPLARHYQQNIEFSQYWVSEKLDGVRAYWDGKQLISKNGNPFSVPEWFTEAFPTQPLDGELWMGRNQFEKLLSTLRQQPINHKLWRKVRYRVFDLPVKGVPFEQRLIKIREIIDTHPSPYLSIVEQYQLSTHAELMEKLNQTTESGGEGLMLHNGSALYTAGRSNNLLKVKIYQDAEATVIGHQPGKGKYSGLLGSLLVVDKEGNRFKLGSGLSDQQRKDPPPIGSTVTYRFTGRTINGLPRFAYFLRVYAEL</sequence>
<dbReference type="InterPro" id="IPR050326">
    <property type="entry name" value="NAD_dep_DNA_ligaseB"/>
</dbReference>
<gene>
    <name evidence="7" type="ORF">MNBD_GAMMA18-417</name>
</gene>
<evidence type="ECO:0000259" key="6">
    <source>
        <dbReference type="PROSITE" id="PS50160"/>
    </source>
</evidence>
<keyword evidence="4" id="KW-0227">DNA damage</keyword>
<evidence type="ECO:0000313" key="7">
    <source>
        <dbReference type="EMBL" id="VAW86583.1"/>
    </source>
</evidence>
<dbReference type="NCBIfam" id="NF006592">
    <property type="entry name" value="PRK09125.1"/>
    <property type="match status" value="1"/>
</dbReference>
<dbReference type="Pfam" id="PF01068">
    <property type="entry name" value="DNA_ligase_A_M"/>
    <property type="match status" value="1"/>
</dbReference>
<keyword evidence="5" id="KW-0234">DNA repair</keyword>
<dbReference type="InterPro" id="IPR029319">
    <property type="entry name" value="DNA_ligase_OB"/>
</dbReference>
<dbReference type="Gene3D" id="2.40.50.140">
    <property type="entry name" value="Nucleic acid-binding proteins"/>
    <property type="match status" value="1"/>
</dbReference>
<dbReference type="GO" id="GO:0005524">
    <property type="term" value="F:ATP binding"/>
    <property type="evidence" value="ECO:0007669"/>
    <property type="project" value="InterPro"/>
</dbReference>
<dbReference type="Pfam" id="PF14743">
    <property type="entry name" value="DNA_ligase_OB_2"/>
    <property type="match status" value="1"/>
</dbReference>
<dbReference type="GO" id="GO:0006310">
    <property type="term" value="P:DNA recombination"/>
    <property type="evidence" value="ECO:0007669"/>
    <property type="project" value="InterPro"/>
</dbReference>
<feature type="domain" description="ATP-dependent DNA ligase family profile" evidence="6">
    <location>
        <begin position="131"/>
        <end position="233"/>
    </location>
</feature>
<dbReference type="SUPFAM" id="SSF56091">
    <property type="entry name" value="DNA ligase/mRNA capping enzyme, catalytic domain"/>
    <property type="match status" value="1"/>
</dbReference>
<organism evidence="7">
    <name type="scientific">hydrothermal vent metagenome</name>
    <dbReference type="NCBI Taxonomy" id="652676"/>
    <lineage>
        <taxon>unclassified sequences</taxon>
        <taxon>metagenomes</taxon>
        <taxon>ecological metagenomes</taxon>
    </lineage>
</organism>
<reference evidence="7" key="1">
    <citation type="submission" date="2018-06" db="EMBL/GenBank/DDBJ databases">
        <authorList>
            <person name="Zhirakovskaya E."/>
        </authorList>
    </citation>
    <scope>NUCLEOTIDE SEQUENCE</scope>
</reference>
<dbReference type="CDD" id="cd08041">
    <property type="entry name" value="OBF_kDNA_ligase_like"/>
    <property type="match status" value="1"/>
</dbReference>
<keyword evidence="2 7" id="KW-0436">Ligase</keyword>
<keyword evidence="3" id="KW-0235">DNA replication</keyword>
<name>A0A3B0ZEH5_9ZZZZ</name>